<sequence length="126" mass="14105">GRTSNFVHFRAKRKATLSFSQKAKRRKRDSQKDIKACSTCSLQSARKILLDGRMLPSLAKHVNSAARGTRQWQQRRQPQCHARSAALRYHRSAISLPQPPQPRPPSVLLFSPVPICRLLTAPSPGG</sequence>
<dbReference type="EMBL" id="CAJDYZ010010944">
    <property type="protein sequence ID" value="CAD1478660.1"/>
    <property type="molecule type" value="Genomic_DNA"/>
</dbReference>
<dbReference type="OrthoDB" id="10460866at2759"/>
<name>A0A6V7HEI9_9HYME</name>
<proteinExistence type="predicted"/>
<evidence type="ECO:0000313" key="2">
    <source>
        <dbReference type="Proteomes" id="UP000752696"/>
    </source>
</evidence>
<protein>
    <submittedName>
        <fullName evidence="1">Uncharacterized protein</fullName>
    </submittedName>
</protein>
<feature type="non-terminal residue" evidence="1">
    <location>
        <position position="126"/>
    </location>
</feature>
<gene>
    <name evidence="1" type="ORF">MHI_LOCUS807987</name>
</gene>
<dbReference type="AlphaFoldDB" id="A0A6V7HEI9"/>
<organism evidence="1 2">
    <name type="scientific">Heterotrigona itama</name>
    <dbReference type="NCBI Taxonomy" id="395501"/>
    <lineage>
        <taxon>Eukaryota</taxon>
        <taxon>Metazoa</taxon>
        <taxon>Ecdysozoa</taxon>
        <taxon>Arthropoda</taxon>
        <taxon>Hexapoda</taxon>
        <taxon>Insecta</taxon>
        <taxon>Pterygota</taxon>
        <taxon>Neoptera</taxon>
        <taxon>Endopterygota</taxon>
        <taxon>Hymenoptera</taxon>
        <taxon>Apocrita</taxon>
        <taxon>Aculeata</taxon>
        <taxon>Apoidea</taxon>
        <taxon>Anthophila</taxon>
        <taxon>Apidae</taxon>
        <taxon>Heterotrigona</taxon>
    </lineage>
</organism>
<keyword evidence="2" id="KW-1185">Reference proteome</keyword>
<reference evidence="1" key="1">
    <citation type="submission" date="2020-07" db="EMBL/GenBank/DDBJ databases">
        <authorList>
            <person name="Nazaruddin N."/>
        </authorList>
    </citation>
    <scope>NUCLEOTIDE SEQUENCE</scope>
</reference>
<evidence type="ECO:0000313" key="1">
    <source>
        <dbReference type="EMBL" id="CAD1478660.1"/>
    </source>
</evidence>
<comment type="caution">
    <text evidence="1">The sequence shown here is derived from an EMBL/GenBank/DDBJ whole genome shotgun (WGS) entry which is preliminary data.</text>
</comment>
<feature type="non-terminal residue" evidence="1">
    <location>
        <position position="1"/>
    </location>
</feature>
<dbReference type="Proteomes" id="UP000752696">
    <property type="component" value="Unassembled WGS sequence"/>
</dbReference>
<accession>A0A6V7HEI9</accession>